<evidence type="ECO:0000313" key="8">
    <source>
        <dbReference type="Proteomes" id="UP000002204"/>
    </source>
</evidence>
<gene>
    <name evidence="7" type="ordered locus">RER_53300</name>
</gene>
<dbReference type="EMBL" id="AP008957">
    <property type="protein sequence ID" value="BAH36038.1"/>
    <property type="molecule type" value="Genomic_DNA"/>
</dbReference>
<dbReference type="RefSeq" id="WP_020909315.1">
    <property type="nucleotide sequence ID" value="NC_012490.1"/>
</dbReference>
<proteinExistence type="predicted"/>
<evidence type="ECO:0000259" key="6">
    <source>
        <dbReference type="PROSITE" id="PS50977"/>
    </source>
</evidence>
<evidence type="ECO:0000256" key="4">
    <source>
        <dbReference type="PROSITE-ProRule" id="PRU00335"/>
    </source>
</evidence>
<accession>C0ZS46</accession>
<dbReference type="PROSITE" id="PS50977">
    <property type="entry name" value="HTH_TETR_2"/>
    <property type="match status" value="1"/>
</dbReference>
<dbReference type="KEGG" id="rer:RER_53300"/>
<feature type="domain" description="HTH tetR-type" evidence="6">
    <location>
        <begin position="10"/>
        <end position="70"/>
    </location>
</feature>
<dbReference type="InterPro" id="IPR036271">
    <property type="entry name" value="Tet_transcr_reg_TetR-rel_C_sf"/>
</dbReference>
<evidence type="ECO:0000313" key="7">
    <source>
        <dbReference type="EMBL" id="BAH36038.1"/>
    </source>
</evidence>
<keyword evidence="5" id="KW-0812">Transmembrane</keyword>
<organism evidence="7 8">
    <name type="scientific">Rhodococcus erythropolis (strain PR4 / NBRC 100887)</name>
    <dbReference type="NCBI Taxonomy" id="234621"/>
    <lineage>
        <taxon>Bacteria</taxon>
        <taxon>Bacillati</taxon>
        <taxon>Actinomycetota</taxon>
        <taxon>Actinomycetes</taxon>
        <taxon>Mycobacteriales</taxon>
        <taxon>Nocardiaceae</taxon>
        <taxon>Rhodococcus</taxon>
        <taxon>Rhodococcus erythropolis group</taxon>
    </lineage>
</organism>
<dbReference type="eggNOG" id="COG1309">
    <property type="taxonomic scope" value="Bacteria"/>
</dbReference>
<dbReference type="HOGENOM" id="CLU_069356_28_2_11"/>
<keyword evidence="5" id="KW-1133">Transmembrane helix</keyword>
<dbReference type="Gene3D" id="1.10.357.10">
    <property type="entry name" value="Tetracycline Repressor, domain 2"/>
    <property type="match status" value="1"/>
</dbReference>
<evidence type="ECO:0000256" key="5">
    <source>
        <dbReference type="SAM" id="Phobius"/>
    </source>
</evidence>
<sequence>MARYDTEHKAQTRARVVDAAGRRLKKDGIDGSGVSALMSDAGLTNGAFYAHFSSKDELVAVVLADQLATQLDTLRGLPDDGQALRTFIESYLSASHRDQPEVGCPSAALLGEISRSNSIVQQSYTDGLEAMISVVADRTRIKGRVAARSVAIGVMSILIGALQLSRSVSDPGLSDEILSSGLVNASLLLQA</sequence>
<feature type="transmembrane region" description="Helical" evidence="5">
    <location>
        <begin position="145"/>
        <end position="164"/>
    </location>
</feature>
<keyword evidence="1" id="KW-0805">Transcription regulation</keyword>
<dbReference type="InterPro" id="IPR001647">
    <property type="entry name" value="HTH_TetR"/>
</dbReference>
<dbReference type="PANTHER" id="PTHR47506:SF7">
    <property type="entry name" value="TRANSCRIPTIONAL REGULATORY PROTEIN"/>
    <property type="match status" value="1"/>
</dbReference>
<dbReference type="InterPro" id="IPR009057">
    <property type="entry name" value="Homeodomain-like_sf"/>
</dbReference>
<keyword evidence="5" id="KW-0472">Membrane</keyword>
<evidence type="ECO:0000256" key="1">
    <source>
        <dbReference type="ARBA" id="ARBA00023015"/>
    </source>
</evidence>
<reference evidence="8" key="1">
    <citation type="submission" date="2005-03" db="EMBL/GenBank/DDBJ databases">
        <title>Comparison of the complete genome sequences of Rhodococcus erythropolis PR4 and Rhodococcus opacus B4.</title>
        <authorList>
            <person name="Takarada H."/>
            <person name="Sekine M."/>
            <person name="Hosoyama A."/>
            <person name="Yamada R."/>
            <person name="Fujisawa T."/>
            <person name="Omata S."/>
            <person name="Shimizu A."/>
            <person name="Tsukatani N."/>
            <person name="Tanikawa S."/>
            <person name="Fujita N."/>
            <person name="Harayama S."/>
        </authorList>
    </citation>
    <scope>NUCLEOTIDE SEQUENCE [LARGE SCALE GENOMIC DNA]</scope>
    <source>
        <strain evidence="8">PR4 / NBRC 100887</strain>
    </source>
</reference>
<dbReference type="Proteomes" id="UP000002204">
    <property type="component" value="Chromosome"/>
</dbReference>
<keyword evidence="3" id="KW-0804">Transcription</keyword>
<dbReference type="GO" id="GO:0003677">
    <property type="term" value="F:DNA binding"/>
    <property type="evidence" value="ECO:0007669"/>
    <property type="project" value="UniProtKB-UniRule"/>
</dbReference>
<dbReference type="AlphaFoldDB" id="C0ZS46"/>
<dbReference type="Pfam" id="PF00440">
    <property type="entry name" value="TetR_N"/>
    <property type="match status" value="1"/>
</dbReference>
<dbReference type="Gene3D" id="1.10.10.60">
    <property type="entry name" value="Homeodomain-like"/>
    <property type="match status" value="1"/>
</dbReference>
<reference evidence="7 8" key="2">
    <citation type="journal article" date="2006" name="Environ. Microbiol.">
        <title>Sequence analysis of three plasmids harboured in Rhodococcus erythropolis strain PR4.</title>
        <authorList>
            <person name="Sekine M."/>
            <person name="Tanikawa S."/>
            <person name="Omata S."/>
            <person name="Saito M."/>
            <person name="Fujisawa T."/>
            <person name="Tsukatani N."/>
            <person name="Tajima T."/>
            <person name="Sekigawa T."/>
            <person name="Kosugi H."/>
            <person name="Matsuo Y."/>
            <person name="Nishiko R."/>
            <person name="Imamura K."/>
            <person name="Ito M."/>
            <person name="Narita H."/>
            <person name="Tago S."/>
            <person name="Fujita N."/>
            <person name="Harayama S."/>
        </authorList>
    </citation>
    <scope>NUCLEOTIDE SEQUENCE [LARGE SCALE GENOMIC DNA]</scope>
    <source>
        <strain evidence="8">PR4 / NBRC 100887</strain>
    </source>
</reference>
<dbReference type="PANTHER" id="PTHR47506">
    <property type="entry name" value="TRANSCRIPTIONAL REGULATORY PROTEIN"/>
    <property type="match status" value="1"/>
</dbReference>
<protein>
    <submittedName>
        <fullName evidence="7">Putative TetR family transcriptional regulator</fullName>
    </submittedName>
</protein>
<dbReference type="SUPFAM" id="SSF48498">
    <property type="entry name" value="Tetracyclin repressor-like, C-terminal domain"/>
    <property type="match status" value="1"/>
</dbReference>
<dbReference type="SUPFAM" id="SSF46689">
    <property type="entry name" value="Homeodomain-like"/>
    <property type="match status" value="1"/>
</dbReference>
<evidence type="ECO:0000256" key="3">
    <source>
        <dbReference type="ARBA" id="ARBA00023163"/>
    </source>
</evidence>
<keyword evidence="2 4" id="KW-0238">DNA-binding</keyword>
<feature type="DNA-binding region" description="H-T-H motif" evidence="4">
    <location>
        <begin position="33"/>
        <end position="52"/>
    </location>
</feature>
<dbReference type="PATRIC" id="fig|234621.6.peg.5894"/>
<name>C0ZS46_RHOE4</name>
<dbReference type="PRINTS" id="PR00455">
    <property type="entry name" value="HTHTETR"/>
</dbReference>
<evidence type="ECO:0000256" key="2">
    <source>
        <dbReference type="ARBA" id="ARBA00023125"/>
    </source>
</evidence>